<feature type="compositionally biased region" description="Low complexity" evidence="1">
    <location>
        <begin position="545"/>
        <end position="558"/>
    </location>
</feature>
<gene>
    <name evidence="3" type="ORF">A4X09_0g1542</name>
</gene>
<dbReference type="EMBL" id="LWDG02000037">
    <property type="protein sequence ID" value="KAE8270802.1"/>
    <property type="molecule type" value="Genomic_DNA"/>
</dbReference>
<feature type="compositionally biased region" description="Low complexity" evidence="1">
    <location>
        <begin position="1"/>
        <end position="28"/>
    </location>
</feature>
<dbReference type="Proteomes" id="UP000078113">
    <property type="component" value="Unassembled WGS sequence"/>
</dbReference>
<dbReference type="InterPro" id="IPR025870">
    <property type="entry name" value="Glyoxalase-like_dom"/>
</dbReference>
<dbReference type="Gene3D" id="3.10.180.10">
    <property type="entry name" value="2,3-Dihydroxybiphenyl 1,2-Dioxygenase, domain 1"/>
    <property type="match status" value="1"/>
</dbReference>
<feature type="domain" description="Glyoxalase-like" evidence="2">
    <location>
        <begin position="424"/>
        <end position="514"/>
    </location>
</feature>
<evidence type="ECO:0000313" key="4">
    <source>
        <dbReference type="Proteomes" id="UP000078113"/>
    </source>
</evidence>
<dbReference type="Pfam" id="PF13468">
    <property type="entry name" value="Glyoxalase_3"/>
    <property type="match status" value="2"/>
</dbReference>
<keyword evidence="4" id="KW-1185">Reference proteome</keyword>
<protein>
    <recommendedName>
        <fullName evidence="2">Glyoxalase-like domain-containing protein</fullName>
    </recommendedName>
</protein>
<proteinExistence type="predicted"/>
<dbReference type="PANTHER" id="PTHR40265:SF1">
    <property type="entry name" value="GLYOXALASE-LIKE DOMAIN-CONTAINING PROTEIN"/>
    <property type="match status" value="1"/>
</dbReference>
<evidence type="ECO:0000313" key="3">
    <source>
        <dbReference type="EMBL" id="KAE8270802.1"/>
    </source>
</evidence>
<dbReference type="AlphaFoldDB" id="A0A8X7NBN8"/>
<feature type="compositionally biased region" description="Low complexity" evidence="1">
    <location>
        <begin position="142"/>
        <end position="154"/>
    </location>
</feature>
<sequence>MTDNIPPLTAPAASAASETAMTETAPAEVLHKDTPGAIVAPITSSPPAASDLDLPLADPAEPQPQPQVEDAPAPAPASDAVTPATPPKPVTPAPVPAPAPAVPQAQKTPSPPPKHLSPTTAARKKNSPAPKTHTKPLPPTPSASLSSDLSVSSETGPIPLAAPLSAPLPAIDHLIHRCSSIADLRVAIKTFSALGFTVLEGGQHADGLTRNALIVFADGSYLEFVAFEDEPTNPDGTPKRSHHSRSASSGSGPGSWFASLRRERRPSAASATTAEKPPAANRPSTAVSQTSEKAEDKPASPVPTTETKEEFLARRAKHWWWDTPSKGWIDFAFTTGVAPANQKKEYQAEAKRGGPYRTPSLHRTAIVNANAASAAAASKKAALAASTSKPMPAIPRPMPEDGAAIAGRRPSAAIGGPGSPNPDASSESEDLEPISYDPPMELGRQTKDGKHLKFEVIFPHTARRRVPFFTEDVTPRHLRAPPAANRHPNGSTGLSAVTLLYATTASFQQALNTLCPLLGVSSVNKVLHTHPAISSTTFDLRVRTPSSLAPPSSASRSSGLKKEAAAGAKPIPASLANIGRRGSGAGRPMSSEGEVGDTSQDSQTSQTSTSHSNSNSNPLPAPHIHTIPLHIRVAQDVQERAHVEQYGEGLYEVEIFVAADRLPQMAPPDGIERTGAQLGYGRIRLHPIFVSMLPVQAQAQVGFGVGPGPGASVVGGSAAATSPLKQTTI</sequence>
<feature type="domain" description="Glyoxalase-like" evidence="2">
    <location>
        <begin position="171"/>
        <end position="257"/>
    </location>
</feature>
<reference evidence="3" key="1">
    <citation type="submission" date="2016-04" db="EMBL/GenBank/DDBJ databases">
        <authorList>
            <person name="Nguyen H.D."/>
            <person name="Samba Siva P."/>
            <person name="Cullis J."/>
            <person name="Levesque C.A."/>
            <person name="Hambleton S."/>
        </authorList>
    </citation>
    <scope>NUCLEOTIDE SEQUENCE</scope>
    <source>
        <strain evidence="3">DAOMC 236422</strain>
    </source>
</reference>
<feature type="region of interest" description="Disordered" evidence="1">
    <location>
        <begin position="387"/>
        <end position="445"/>
    </location>
</feature>
<feature type="compositionally biased region" description="Low complexity" evidence="1">
    <location>
        <begin position="246"/>
        <end position="259"/>
    </location>
</feature>
<reference evidence="3" key="2">
    <citation type="journal article" date="2019" name="IMA Fungus">
        <title>Genome sequencing and comparison of five Tilletia species to identify candidate genes for the detection of regulated species infecting wheat.</title>
        <authorList>
            <person name="Nguyen H.D.T."/>
            <person name="Sultana T."/>
            <person name="Kesanakurti P."/>
            <person name="Hambleton S."/>
        </authorList>
    </citation>
    <scope>NUCLEOTIDE SEQUENCE</scope>
    <source>
        <strain evidence="3">DAOMC 236422</strain>
    </source>
</reference>
<evidence type="ECO:0000259" key="2">
    <source>
        <dbReference type="Pfam" id="PF13468"/>
    </source>
</evidence>
<feature type="compositionally biased region" description="Polar residues" evidence="1">
    <location>
        <begin position="282"/>
        <end position="291"/>
    </location>
</feature>
<feature type="compositionally biased region" description="Low complexity" evidence="1">
    <location>
        <begin position="598"/>
        <end position="617"/>
    </location>
</feature>
<name>A0A8X7NBN8_9BASI</name>
<feature type="compositionally biased region" description="Low complexity" evidence="1">
    <location>
        <begin position="70"/>
        <end position="83"/>
    </location>
</feature>
<evidence type="ECO:0000256" key="1">
    <source>
        <dbReference type="SAM" id="MobiDB-lite"/>
    </source>
</evidence>
<feature type="region of interest" description="Disordered" evidence="1">
    <location>
        <begin position="228"/>
        <end position="308"/>
    </location>
</feature>
<feature type="region of interest" description="Disordered" evidence="1">
    <location>
        <begin position="1"/>
        <end position="154"/>
    </location>
</feature>
<accession>A0A8X7NBN8</accession>
<dbReference type="PANTHER" id="PTHR40265">
    <property type="entry name" value="BLL2707 PROTEIN"/>
    <property type="match status" value="1"/>
</dbReference>
<feature type="region of interest" description="Disordered" evidence="1">
    <location>
        <begin position="543"/>
        <end position="623"/>
    </location>
</feature>
<dbReference type="InterPro" id="IPR029068">
    <property type="entry name" value="Glyas_Bleomycin-R_OHBP_Dase"/>
</dbReference>
<organism evidence="3 4">
    <name type="scientific">Tilletia walkeri</name>
    <dbReference type="NCBI Taxonomy" id="117179"/>
    <lineage>
        <taxon>Eukaryota</taxon>
        <taxon>Fungi</taxon>
        <taxon>Dikarya</taxon>
        <taxon>Basidiomycota</taxon>
        <taxon>Ustilaginomycotina</taxon>
        <taxon>Exobasidiomycetes</taxon>
        <taxon>Tilletiales</taxon>
        <taxon>Tilletiaceae</taxon>
        <taxon>Tilletia</taxon>
    </lineage>
</organism>
<feature type="compositionally biased region" description="Pro residues" evidence="1">
    <location>
        <begin position="84"/>
        <end position="101"/>
    </location>
</feature>
<comment type="caution">
    <text evidence="3">The sequence shown here is derived from an EMBL/GenBank/DDBJ whole genome shotgun (WGS) entry which is preliminary data.</text>
</comment>